<feature type="domain" description="Serine/threonine specific protein phosphatases" evidence="6">
    <location>
        <begin position="112"/>
        <end position="117"/>
    </location>
</feature>
<evidence type="ECO:0000259" key="6">
    <source>
        <dbReference type="PROSITE" id="PS00125"/>
    </source>
</evidence>
<comment type="catalytic activity">
    <reaction evidence="4 5">
        <text>O-phospho-L-threonyl-[protein] + H2O = L-threonyl-[protein] + phosphate</text>
        <dbReference type="Rhea" id="RHEA:47004"/>
        <dbReference type="Rhea" id="RHEA-COMP:11060"/>
        <dbReference type="Rhea" id="RHEA-COMP:11605"/>
        <dbReference type="ChEBI" id="CHEBI:15377"/>
        <dbReference type="ChEBI" id="CHEBI:30013"/>
        <dbReference type="ChEBI" id="CHEBI:43474"/>
        <dbReference type="ChEBI" id="CHEBI:61977"/>
        <dbReference type="EC" id="3.1.3.16"/>
    </reaction>
</comment>
<keyword evidence="3" id="KW-0464">Manganese</keyword>
<sequence length="274" mass="31349">MDADMQSHPPRSLGYIDHLSKCKQLSEEGWNIYASREVVQAESMKCPVTVCGDIHGQYYDLIGLFLFHISGPCPDTKYLVIGDYVDRGCHSVESVSLLISLKIRYLKRITILRGNHESRQCLRKYVSTNVWTFCMDLFDYFPITALAKNESFYLHRGLGPSISTLDEVRAIGRVQEPPHSGAMSGWTISLRGAGHASGMRFVARAHQMVMDRYFWPHDRHVVTAFRPKLLLPLCGNQAAIIGIDENLNYKFIQFDRSPRYGEPKVQRRTPDYFL</sequence>
<dbReference type="InterPro" id="IPR047129">
    <property type="entry name" value="PPA2-like"/>
</dbReference>
<proteinExistence type="inferred from homology"/>
<dbReference type="OrthoDB" id="1930084at2759"/>
<dbReference type="InterPro" id="IPR029052">
    <property type="entry name" value="Metallo-depent_PP-like"/>
</dbReference>
<comment type="similarity">
    <text evidence="5">Belongs to the PPP phosphatase family.</text>
</comment>
<evidence type="ECO:0000256" key="3">
    <source>
        <dbReference type="ARBA" id="ARBA00023211"/>
    </source>
</evidence>
<dbReference type="PRINTS" id="PR00114">
    <property type="entry name" value="STPHPHTASE"/>
</dbReference>
<name>A0A5N7CH84_PETAA</name>
<reference evidence="7" key="1">
    <citation type="submission" date="2019-04" db="EMBL/GenBank/DDBJ databases">
        <title>Friends and foes A comparative genomics studyof 23 Aspergillus species from section Flavi.</title>
        <authorList>
            <consortium name="DOE Joint Genome Institute"/>
            <person name="Kjaerbolling I."/>
            <person name="Vesth T."/>
            <person name="Frisvad J.C."/>
            <person name="Nybo J.L."/>
            <person name="Theobald S."/>
            <person name="Kildgaard S."/>
            <person name="Isbrandt T."/>
            <person name="Kuo A."/>
            <person name="Sato A."/>
            <person name="Lyhne E.K."/>
            <person name="Kogle M.E."/>
            <person name="Wiebenga A."/>
            <person name="Kun R.S."/>
            <person name="Lubbers R.J."/>
            <person name="Makela M.R."/>
            <person name="Barry K."/>
            <person name="Chovatia M."/>
            <person name="Clum A."/>
            <person name="Daum C."/>
            <person name="Haridas S."/>
            <person name="He G."/>
            <person name="LaButti K."/>
            <person name="Lipzen A."/>
            <person name="Mondo S."/>
            <person name="Riley R."/>
            <person name="Salamov A."/>
            <person name="Simmons B.A."/>
            <person name="Magnuson J.K."/>
            <person name="Henrissat B."/>
            <person name="Mortensen U.H."/>
            <person name="Larsen T.O."/>
            <person name="Devries R.P."/>
            <person name="Grigoriev I.V."/>
            <person name="Machida M."/>
            <person name="Baker S.E."/>
            <person name="Andersen M.R."/>
        </authorList>
    </citation>
    <scope>NUCLEOTIDE SEQUENCE [LARGE SCALE GENOMIC DNA]</scope>
    <source>
        <strain evidence="7">IBT 14317</strain>
    </source>
</reference>
<evidence type="ECO:0000313" key="7">
    <source>
        <dbReference type="EMBL" id="KAE8393138.1"/>
    </source>
</evidence>
<accession>A0A5N7CH84</accession>
<dbReference type="InterPro" id="IPR006186">
    <property type="entry name" value="Ser/Thr-sp_prot-phosphatase"/>
</dbReference>
<dbReference type="EC" id="3.1.3.16" evidence="5"/>
<dbReference type="Pfam" id="PF00149">
    <property type="entry name" value="Metallophos"/>
    <property type="match status" value="1"/>
</dbReference>
<protein>
    <recommendedName>
        <fullName evidence="5">Serine/threonine-protein phosphatase</fullName>
        <ecNumber evidence="5">3.1.3.16</ecNumber>
    </recommendedName>
</protein>
<dbReference type="PROSITE" id="PS00125">
    <property type="entry name" value="SER_THR_PHOSPHATASE"/>
    <property type="match status" value="1"/>
</dbReference>
<dbReference type="Gene3D" id="3.60.21.10">
    <property type="match status" value="1"/>
</dbReference>
<keyword evidence="2 5" id="KW-0378">Hydrolase</keyword>
<dbReference type="SUPFAM" id="SSF56300">
    <property type="entry name" value="Metallo-dependent phosphatases"/>
    <property type="match status" value="1"/>
</dbReference>
<dbReference type="EMBL" id="ML735232">
    <property type="protein sequence ID" value="KAE8393138.1"/>
    <property type="molecule type" value="Genomic_DNA"/>
</dbReference>
<gene>
    <name evidence="7" type="ORF">BDV23DRAFT_170522</name>
</gene>
<dbReference type="GO" id="GO:0004722">
    <property type="term" value="F:protein serine/threonine phosphatase activity"/>
    <property type="evidence" value="ECO:0007669"/>
    <property type="project" value="UniProtKB-EC"/>
</dbReference>
<dbReference type="AlphaFoldDB" id="A0A5N7CH84"/>
<evidence type="ECO:0000256" key="1">
    <source>
        <dbReference type="ARBA" id="ARBA00022723"/>
    </source>
</evidence>
<organism evidence="7">
    <name type="scientific">Petromyces alliaceus</name>
    <name type="common">Aspergillus alliaceus</name>
    <dbReference type="NCBI Taxonomy" id="209559"/>
    <lineage>
        <taxon>Eukaryota</taxon>
        <taxon>Fungi</taxon>
        <taxon>Dikarya</taxon>
        <taxon>Ascomycota</taxon>
        <taxon>Pezizomycotina</taxon>
        <taxon>Eurotiomycetes</taxon>
        <taxon>Eurotiomycetidae</taxon>
        <taxon>Eurotiales</taxon>
        <taxon>Aspergillaceae</taxon>
        <taxon>Aspergillus</taxon>
        <taxon>Aspergillus subgen. Circumdati</taxon>
    </lineage>
</organism>
<keyword evidence="1" id="KW-0479">Metal-binding</keyword>
<dbReference type="InterPro" id="IPR004843">
    <property type="entry name" value="Calcineurin-like_PHP"/>
</dbReference>
<dbReference type="PANTHER" id="PTHR45619">
    <property type="entry name" value="SERINE/THREONINE-PROTEIN PHOSPHATASE PP2A-RELATED"/>
    <property type="match status" value="1"/>
</dbReference>
<evidence type="ECO:0000256" key="4">
    <source>
        <dbReference type="ARBA" id="ARBA00048336"/>
    </source>
</evidence>
<dbReference type="SMART" id="SM00156">
    <property type="entry name" value="PP2Ac"/>
    <property type="match status" value="1"/>
</dbReference>
<dbReference type="GO" id="GO:0046872">
    <property type="term" value="F:metal ion binding"/>
    <property type="evidence" value="ECO:0007669"/>
    <property type="project" value="UniProtKB-KW"/>
</dbReference>
<evidence type="ECO:0000256" key="5">
    <source>
        <dbReference type="RuleBase" id="RU004273"/>
    </source>
</evidence>
<dbReference type="Proteomes" id="UP000326877">
    <property type="component" value="Unassembled WGS sequence"/>
</dbReference>
<evidence type="ECO:0000256" key="2">
    <source>
        <dbReference type="ARBA" id="ARBA00022801"/>
    </source>
</evidence>